<proteinExistence type="predicted"/>
<keyword evidence="3" id="KW-1185">Reference proteome</keyword>
<dbReference type="RefSeq" id="XP_020066419.1">
    <property type="nucleotide sequence ID" value="XM_020206558.1"/>
</dbReference>
<evidence type="ECO:0000313" key="2">
    <source>
        <dbReference type="EMBL" id="ODV81297.1"/>
    </source>
</evidence>
<feature type="region of interest" description="Disordered" evidence="1">
    <location>
        <begin position="37"/>
        <end position="95"/>
    </location>
</feature>
<feature type="compositionally biased region" description="Low complexity" evidence="1">
    <location>
        <begin position="82"/>
        <end position="95"/>
    </location>
</feature>
<name>A0A1E4SPF4_9ASCO</name>
<evidence type="ECO:0000256" key="1">
    <source>
        <dbReference type="SAM" id="MobiDB-lite"/>
    </source>
</evidence>
<dbReference type="AlphaFoldDB" id="A0A1E4SPF4"/>
<accession>A0A1E4SPF4</accession>
<feature type="compositionally biased region" description="Basic and acidic residues" evidence="1">
    <location>
        <begin position="37"/>
        <end position="50"/>
    </location>
</feature>
<sequence>MYRLIVCVTLQARRQGGNEQRWANRWISRSYVGAEDRDRTRAMTSHEESRTATPARAGDGSGYGCAGAGTIRSDWDRHMAQSGPSGPSGHSYHSDPSQFAGVTHCGIITFGSCSKPCRLTPRHYELDGSPRRAAGGGVCRMRFVPRTLL</sequence>
<dbReference type="EMBL" id="KV453910">
    <property type="protein sequence ID" value="ODV81297.1"/>
    <property type="molecule type" value="Genomic_DNA"/>
</dbReference>
<reference evidence="3" key="1">
    <citation type="submission" date="2016-05" db="EMBL/GenBank/DDBJ databases">
        <title>Comparative genomics of biotechnologically important yeasts.</title>
        <authorList>
            <consortium name="DOE Joint Genome Institute"/>
            <person name="Riley R."/>
            <person name="Haridas S."/>
            <person name="Wolfe K.H."/>
            <person name="Lopes M.R."/>
            <person name="Hittinger C.T."/>
            <person name="Goker M."/>
            <person name="Salamov A."/>
            <person name="Wisecaver J."/>
            <person name="Long T.M."/>
            <person name="Aerts A.L."/>
            <person name="Barry K."/>
            <person name="Choi C."/>
            <person name="Clum A."/>
            <person name="Coughlan A.Y."/>
            <person name="Deshpande S."/>
            <person name="Douglass A.P."/>
            <person name="Hanson S.J."/>
            <person name="Klenk H.-P."/>
            <person name="Labutti K."/>
            <person name="Lapidus A."/>
            <person name="Lindquist E."/>
            <person name="Lipzen A."/>
            <person name="Meier-Kolthoff J.P."/>
            <person name="Ohm R.A."/>
            <person name="Otillar R.P."/>
            <person name="Pangilinan J."/>
            <person name="Peng Y."/>
            <person name="Rokas A."/>
            <person name="Rosa C.A."/>
            <person name="Scheuner C."/>
            <person name="Sibirny A.A."/>
            <person name="Slot J.C."/>
            <person name="Stielow J.B."/>
            <person name="Sun H."/>
            <person name="Kurtzman C.P."/>
            <person name="Blackwell M."/>
            <person name="Grigoriev I.V."/>
            <person name="Jeffries T.W."/>
        </authorList>
    </citation>
    <scope>NUCLEOTIDE SEQUENCE [LARGE SCALE GENOMIC DNA]</scope>
    <source>
        <strain evidence="3">NRRL Y-17324</strain>
    </source>
</reference>
<evidence type="ECO:0000313" key="3">
    <source>
        <dbReference type="Proteomes" id="UP000094285"/>
    </source>
</evidence>
<dbReference type="GeneID" id="30980695"/>
<protein>
    <submittedName>
        <fullName evidence="2">Uncharacterized protein</fullName>
    </submittedName>
</protein>
<organism evidence="2 3">
    <name type="scientific">Suhomyces tanzawaensis NRRL Y-17324</name>
    <dbReference type="NCBI Taxonomy" id="984487"/>
    <lineage>
        <taxon>Eukaryota</taxon>
        <taxon>Fungi</taxon>
        <taxon>Dikarya</taxon>
        <taxon>Ascomycota</taxon>
        <taxon>Saccharomycotina</taxon>
        <taxon>Pichiomycetes</taxon>
        <taxon>Debaryomycetaceae</taxon>
        <taxon>Suhomyces</taxon>
    </lineage>
</organism>
<gene>
    <name evidence="2" type="ORF">CANTADRAFT_203787</name>
</gene>
<dbReference type="Proteomes" id="UP000094285">
    <property type="component" value="Unassembled WGS sequence"/>
</dbReference>